<comment type="similarity">
    <text evidence="2">Belongs to the REXO1/REXO3 family.</text>
</comment>
<evidence type="ECO:0000256" key="5">
    <source>
        <dbReference type="ARBA" id="ARBA00022839"/>
    </source>
</evidence>
<organism evidence="9 10">
    <name type="scientific">Seiridium cardinale</name>
    <dbReference type="NCBI Taxonomy" id="138064"/>
    <lineage>
        <taxon>Eukaryota</taxon>
        <taxon>Fungi</taxon>
        <taxon>Dikarya</taxon>
        <taxon>Ascomycota</taxon>
        <taxon>Pezizomycotina</taxon>
        <taxon>Sordariomycetes</taxon>
        <taxon>Xylariomycetidae</taxon>
        <taxon>Amphisphaeriales</taxon>
        <taxon>Sporocadaceae</taxon>
        <taxon>Seiridium</taxon>
    </lineage>
</organism>
<keyword evidence="10" id="KW-1185">Reference proteome</keyword>
<dbReference type="SUPFAM" id="SSF53098">
    <property type="entry name" value="Ribonuclease H-like"/>
    <property type="match status" value="1"/>
</dbReference>
<dbReference type="EMBL" id="JARVKM010000048">
    <property type="protein sequence ID" value="KAK9773670.1"/>
    <property type="molecule type" value="Genomic_DNA"/>
</dbReference>
<feature type="compositionally biased region" description="Basic residues" evidence="7">
    <location>
        <begin position="89"/>
        <end position="100"/>
    </location>
</feature>
<dbReference type="Proteomes" id="UP001465668">
    <property type="component" value="Unassembled WGS sequence"/>
</dbReference>
<feature type="compositionally biased region" description="Polar residues" evidence="7">
    <location>
        <begin position="44"/>
        <end position="54"/>
    </location>
</feature>
<sequence>MDESTAASIANALAAVQAAVASNPEAAIPKSYSLSLEGTAGGLQVTTESPVDQQATAAASAPSSNTSNLKRPKPEDEDEDDNDGWQKVERKRSKKKQKKIPKSEGSNYPSISFNYNAKLQAKVSLDQLRNLILYVFAEGTAPQWVSISNRPQFRKIVTLMVPGLEEAMFKQDVDFSMYQDQARDSEKSRVMTSPDDYYPRLLKKEELPEILQPFADMFPHLWPIKTPGNERFGNMRSPLHTMLTAPQEKAAEEKNRKGHGVQPAKEPSGWKDQRTRITEFLTKPEDFVSNGYKLHPALIDTAERRAEFKDDEGWVHTNVEDMADGDVPESEIQQGAITAGREVLALDCEMCMTGPAEFSLTRVSLLSWDGTVVLDELVKPDKPITDYVTQFSGITKEMIDPVTTTLKDIQAKLVGLLHPRAILVGHSLDSDLKALQLTHPFIVDTALLFPHNRGPPLKNSLKFLSQRFLKREIQKGAQGHSPIEDAKACLDLVKQKCEKGQSWGNHEQQGENMFRRLNRTGTSYRANGGVEALGGAVLGKSSVMVDWGDPMKGAGAAATWRIGCKSDDEVVEGVLRAVKGDPVAEEIPHGGADFVFARFRELEALQGWWNRNRISPDSDILAPPNISDLASSNGSEPAVSPLAACLQRLTARLKHIHESLPPCTALIIFSGSGDPREMSRLQAQQSQFKREYNTPGSKWDQLSVKWTDAEDQALKKAVGMARNGIGFIGVK</sequence>
<feature type="region of interest" description="Disordered" evidence="7">
    <location>
        <begin position="248"/>
        <end position="272"/>
    </location>
</feature>
<comment type="caution">
    <text evidence="9">The sequence shown here is derived from an EMBL/GenBank/DDBJ whole genome shotgun (WGS) entry which is preliminary data.</text>
</comment>
<evidence type="ECO:0000259" key="8">
    <source>
        <dbReference type="SMART" id="SM00479"/>
    </source>
</evidence>
<dbReference type="PANTHER" id="PTHR12801:SF115">
    <property type="entry name" value="FI18136P1-RELATED"/>
    <property type="match status" value="1"/>
</dbReference>
<protein>
    <submittedName>
        <fullName evidence="9">Exonuclease domain-containing protein</fullName>
    </submittedName>
</protein>
<evidence type="ECO:0000313" key="10">
    <source>
        <dbReference type="Proteomes" id="UP001465668"/>
    </source>
</evidence>
<dbReference type="InterPro" id="IPR047021">
    <property type="entry name" value="REXO1/3/4-like"/>
</dbReference>
<proteinExistence type="inferred from homology"/>
<dbReference type="InterPro" id="IPR036397">
    <property type="entry name" value="RNaseH_sf"/>
</dbReference>
<dbReference type="InterPro" id="IPR034922">
    <property type="entry name" value="REX1-like_exo"/>
</dbReference>
<dbReference type="InterPro" id="IPR012337">
    <property type="entry name" value="RNaseH-like_sf"/>
</dbReference>
<keyword evidence="3" id="KW-0540">Nuclease</keyword>
<evidence type="ECO:0000256" key="4">
    <source>
        <dbReference type="ARBA" id="ARBA00022801"/>
    </source>
</evidence>
<dbReference type="InterPro" id="IPR013520">
    <property type="entry name" value="Ribonucl_H"/>
</dbReference>
<evidence type="ECO:0000256" key="2">
    <source>
        <dbReference type="ARBA" id="ARBA00006357"/>
    </source>
</evidence>
<evidence type="ECO:0000256" key="6">
    <source>
        <dbReference type="ARBA" id="ARBA00023242"/>
    </source>
</evidence>
<dbReference type="Gene3D" id="3.30.420.10">
    <property type="entry name" value="Ribonuclease H-like superfamily/Ribonuclease H"/>
    <property type="match status" value="1"/>
</dbReference>
<comment type="subcellular location">
    <subcellularLocation>
        <location evidence="1">Nucleus</location>
    </subcellularLocation>
</comment>
<evidence type="ECO:0000256" key="1">
    <source>
        <dbReference type="ARBA" id="ARBA00004123"/>
    </source>
</evidence>
<dbReference type="Pfam" id="PF00929">
    <property type="entry name" value="RNase_T"/>
    <property type="match status" value="1"/>
</dbReference>
<evidence type="ECO:0000256" key="7">
    <source>
        <dbReference type="SAM" id="MobiDB-lite"/>
    </source>
</evidence>
<accession>A0ABR2XIL8</accession>
<feature type="domain" description="Exonuclease" evidence="8">
    <location>
        <begin position="342"/>
        <end position="502"/>
    </location>
</feature>
<dbReference type="SMART" id="SM00479">
    <property type="entry name" value="EXOIII"/>
    <property type="match status" value="1"/>
</dbReference>
<evidence type="ECO:0000313" key="9">
    <source>
        <dbReference type="EMBL" id="KAK9773670.1"/>
    </source>
</evidence>
<dbReference type="CDD" id="cd06145">
    <property type="entry name" value="REX1_like"/>
    <property type="match status" value="1"/>
</dbReference>
<keyword evidence="6" id="KW-0539">Nucleus</keyword>
<keyword evidence="4" id="KW-0378">Hydrolase</keyword>
<name>A0ABR2XIL8_9PEZI</name>
<reference evidence="9 10" key="1">
    <citation type="submission" date="2024-02" db="EMBL/GenBank/DDBJ databases">
        <title>First draft genome assembly of two strains of Seiridium cardinale.</title>
        <authorList>
            <person name="Emiliani G."/>
            <person name="Scali E."/>
        </authorList>
    </citation>
    <scope>NUCLEOTIDE SEQUENCE [LARGE SCALE GENOMIC DNA]</scope>
    <source>
        <strain evidence="9 10">BM-138-000479</strain>
    </source>
</reference>
<dbReference type="PANTHER" id="PTHR12801">
    <property type="entry name" value="RNA EXONUCLEASE REXO1 / RECO3 FAMILY MEMBER-RELATED"/>
    <property type="match status" value="1"/>
</dbReference>
<evidence type="ECO:0000256" key="3">
    <source>
        <dbReference type="ARBA" id="ARBA00022722"/>
    </source>
</evidence>
<dbReference type="GO" id="GO:0004527">
    <property type="term" value="F:exonuclease activity"/>
    <property type="evidence" value="ECO:0007669"/>
    <property type="project" value="UniProtKB-KW"/>
</dbReference>
<keyword evidence="5 9" id="KW-0269">Exonuclease</keyword>
<feature type="compositionally biased region" description="Low complexity" evidence="7">
    <location>
        <begin position="55"/>
        <end position="68"/>
    </location>
</feature>
<gene>
    <name evidence="9" type="ORF">SCAR479_09616</name>
</gene>
<feature type="region of interest" description="Disordered" evidence="7">
    <location>
        <begin position="44"/>
        <end position="107"/>
    </location>
</feature>